<feature type="non-terminal residue" evidence="2">
    <location>
        <position position="246"/>
    </location>
</feature>
<evidence type="ECO:0000313" key="3">
    <source>
        <dbReference type="Proteomes" id="UP001465976"/>
    </source>
</evidence>
<dbReference type="EMBL" id="JBAHYK010000936">
    <property type="protein sequence ID" value="KAL0570429.1"/>
    <property type="molecule type" value="Genomic_DNA"/>
</dbReference>
<accession>A0ABR3F5G7</accession>
<feature type="region of interest" description="Disordered" evidence="1">
    <location>
        <begin position="1"/>
        <end position="65"/>
    </location>
</feature>
<proteinExistence type="predicted"/>
<organism evidence="2 3">
    <name type="scientific">Marasmius crinis-equi</name>
    <dbReference type="NCBI Taxonomy" id="585013"/>
    <lineage>
        <taxon>Eukaryota</taxon>
        <taxon>Fungi</taxon>
        <taxon>Dikarya</taxon>
        <taxon>Basidiomycota</taxon>
        <taxon>Agaricomycotina</taxon>
        <taxon>Agaricomycetes</taxon>
        <taxon>Agaricomycetidae</taxon>
        <taxon>Agaricales</taxon>
        <taxon>Marasmiineae</taxon>
        <taxon>Marasmiaceae</taxon>
        <taxon>Marasmius</taxon>
    </lineage>
</organism>
<protein>
    <submittedName>
        <fullName evidence="2">Uncharacterized protein</fullName>
    </submittedName>
</protein>
<dbReference type="Proteomes" id="UP001465976">
    <property type="component" value="Unassembled WGS sequence"/>
</dbReference>
<feature type="compositionally biased region" description="Polar residues" evidence="1">
    <location>
        <begin position="47"/>
        <end position="60"/>
    </location>
</feature>
<name>A0ABR3F5G7_9AGAR</name>
<keyword evidence="3" id="KW-1185">Reference proteome</keyword>
<evidence type="ECO:0000256" key="1">
    <source>
        <dbReference type="SAM" id="MobiDB-lite"/>
    </source>
</evidence>
<reference evidence="2 3" key="1">
    <citation type="submission" date="2024-02" db="EMBL/GenBank/DDBJ databases">
        <title>A draft genome for the cacao thread blight pathogen Marasmius crinis-equi.</title>
        <authorList>
            <person name="Cohen S.P."/>
            <person name="Baruah I.K."/>
            <person name="Amoako-Attah I."/>
            <person name="Bukari Y."/>
            <person name="Meinhardt L.W."/>
            <person name="Bailey B.A."/>
        </authorList>
    </citation>
    <scope>NUCLEOTIDE SEQUENCE [LARGE SCALE GENOMIC DNA]</scope>
    <source>
        <strain evidence="2 3">GH-76</strain>
    </source>
</reference>
<sequence length="246" mass="26958">MSLPGRIATSSSRSFTASVARNALEPHSHHAAASSRPRLSFSTSSSNGAFPSNPDSSPSGSLVVDPNVQLMPDDKVISTRKRHMDFDARAIANDSRQARQFLRWKEWHLKNESMVKTKMVKVGDILAGTSKGGIESGLASSGGLADHRIFKVQLIEPLEVPYALGFRCKLLSVGDTVVPAVPSASSRLCVKLYDDRFFPTPSFKDSRWYTPGDRYRSSEDYIRSELTAYQQGAEAVAGYKCHGAFK</sequence>
<gene>
    <name evidence="2" type="ORF">V5O48_011522</name>
</gene>
<feature type="compositionally biased region" description="Low complexity" evidence="1">
    <location>
        <begin position="34"/>
        <end position="46"/>
    </location>
</feature>
<feature type="compositionally biased region" description="Polar residues" evidence="1">
    <location>
        <begin position="8"/>
        <end position="19"/>
    </location>
</feature>
<evidence type="ECO:0000313" key="2">
    <source>
        <dbReference type="EMBL" id="KAL0570429.1"/>
    </source>
</evidence>
<comment type="caution">
    <text evidence="2">The sequence shown here is derived from an EMBL/GenBank/DDBJ whole genome shotgun (WGS) entry which is preliminary data.</text>
</comment>